<evidence type="ECO:0000259" key="4">
    <source>
        <dbReference type="Pfam" id="PF01326"/>
    </source>
</evidence>
<keyword evidence="2" id="KW-0732">Signal</keyword>
<dbReference type="PANTHER" id="PTHR43615:SF1">
    <property type="entry name" value="PPDK_N DOMAIN-CONTAINING PROTEIN"/>
    <property type="match status" value="1"/>
</dbReference>
<comment type="caution">
    <text evidence="5">The sequence shown here is derived from an EMBL/GenBank/DDBJ whole genome shotgun (WGS) entry which is preliminary data.</text>
</comment>
<dbReference type="SUPFAM" id="SSF56059">
    <property type="entry name" value="Glutathione synthetase ATP-binding domain-like"/>
    <property type="match status" value="1"/>
</dbReference>
<dbReference type="InterPro" id="IPR051549">
    <property type="entry name" value="PEP_Utilizing_Enz"/>
</dbReference>
<dbReference type="GO" id="GO:0005524">
    <property type="term" value="F:ATP binding"/>
    <property type="evidence" value="ECO:0007669"/>
    <property type="project" value="InterPro"/>
</dbReference>
<organism evidence="5 6">
    <name type="scientific">Steinernema hermaphroditum</name>
    <dbReference type="NCBI Taxonomy" id="289476"/>
    <lineage>
        <taxon>Eukaryota</taxon>
        <taxon>Metazoa</taxon>
        <taxon>Ecdysozoa</taxon>
        <taxon>Nematoda</taxon>
        <taxon>Chromadorea</taxon>
        <taxon>Rhabditida</taxon>
        <taxon>Tylenchina</taxon>
        <taxon>Panagrolaimomorpha</taxon>
        <taxon>Strongyloidoidea</taxon>
        <taxon>Steinernematidae</taxon>
        <taxon>Steinernema</taxon>
    </lineage>
</organism>
<dbReference type="Proteomes" id="UP001175271">
    <property type="component" value="Unassembled WGS sequence"/>
</dbReference>
<evidence type="ECO:0000259" key="3">
    <source>
        <dbReference type="Pfam" id="PF00391"/>
    </source>
</evidence>
<feature type="domain" description="Pyruvate phosphate dikinase AMP/ATP-binding" evidence="4">
    <location>
        <begin position="390"/>
        <end position="625"/>
    </location>
</feature>
<feature type="chain" id="PRO_5041227781" description="Phosphoenolpyruvate synthase" evidence="2">
    <location>
        <begin position="28"/>
        <end position="1254"/>
    </location>
</feature>
<evidence type="ECO:0008006" key="7">
    <source>
        <dbReference type="Google" id="ProtNLM"/>
    </source>
</evidence>
<proteinExistence type="inferred from homology"/>
<dbReference type="InterPro" id="IPR013815">
    <property type="entry name" value="ATP_grasp_subdomain_1"/>
</dbReference>
<dbReference type="PANTHER" id="PTHR43615">
    <property type="entry name" value="PHOSPHOENOLPYRUVATE SYNTHASE-RELATED"/>
    <property type="match status" value="1"/>
</dbReference>
<name>A0AA39HUZ1_9BILA</name>
<dbReference type="SUPFAM" id="SSF52009">
    <property type="entry name" value="Phosphohistidine domain"/>
    <property type="match status" value="1"/>
</dbReference>
<feature type="signal peptide" evidence="2">
    <location>
        <begin position="1"/>
        <end position="27"/>
    </location>
</feature>
<dbReference type="Gene3D" id="3.30.470.20">
    <property type="entry name" value="ATP-grasp fold, B domain"/>
    <property type="match status" value="2"/>
</dbReference>
<evidence type="ECO:0000313" key="5">
    <source>
        <dbReference type="EMBL" id="KAK0411372.1"/>
    </source>
</evidence>
<dbReference type="GO" id="GO:0016301">
    <property type="term" value="F:kinase activity"/>
    <property type="evidence" value="ECO:0007669"/>
    <property type="project" value="InterPro"/>
</dbReference>
<accession>A0AA39HUZ1</accession>
<keyword evidence="6" id="KW-1185">Reference proteome</keyword>
<dbReference type="EMBL" id="JAUCMV010000003">
    <property type="protein sequence ID" value="KAK0411372.1"/>
    <property type="molecule type" value="Genomic_DNA"/>
</dbReference>
<dbReference type="InterPro" id="IPR008279">
    <property type="entry name" value="PEP-util_enz_mobile_dom"/>
</dbReference>
<dbReference type="Gene3D" id="3.30.1490.20">
    <property type="entry name" value="ATP-grasp fold, A domain"/>
    <property type="match status" value="1"/>
</dbReference>
<dbReference type="InterPro" id="IPR036637">
    <property type="entry name" value="Phosphohistidine_dom_sf"/>
</dbReference>
<evidence type="ECO:0000313" key="6">
    <source>
        <dbReference type="Proteomes" id="UP001175271"/>
    </source>
</evidence>
<comment type="similarity">
    <text evidence="1">Belongs to the PEP-utilizing enzyme family.</text>
</comment>
<dbReference type="InterPro" id="IPR002192">
    <property type="entry name" value="PPDK_AMP/ATP-bd"/>
</dbReference>
<feature type="domain" description="PEP-utilising enzyme mobile" evidence="3">
    <location>
        <begin position="1172"/>
        <end position="1242"/>
    </location>
</feature>
<dbReference type="AlphaFoldDB" id="A0AA39HUZ1"/>
<evidence type="ECO:0000256" key="1">
    <source>
        <dbReference type="ARBA" id="ARBA00007837"/>
    </source>
</evidence>
<dbReference type="Gene3D" id="3.50.30.10">
    <property type="entry name" value="Phosphohistidine domain"/>
    <property type="match status" value="1"/>
</dbReference>
<protein>
    <recommendedName>
        <fullName evidence="7">Phosphoenolpyruvate synthase</fullName>
    </recommendedName>
</protein>
<reference evidence="5" key="1">
    <citation type="submission" date="2023-06" db="EMBL/GenBank/DDBJ databases">
        <title>Genomic analysis of the entomopathogenic nematode Steinernema hermaphroditum.</title>
        <authorList>
            <person name="Schwarz E.M."/>
            <person name="Heppert J.K."/>
            <person name="Baniya A."/>
            <person name="Schwartz H.T."/>
            <person name="Tan C.-H."/>
            <person name="Antoshechkin I."/>
            <person name="Sternberg P.W."/>
            <person name="Goodrich-Blair H."/>
            <person name="Dillman A.R."/>
        </authorList>
    </citation>
    <scope>NUCLEOTIDE SEQUENCE</scope>
    <source>
        <strain evidence="5">PS9179</strain>
        <tissue evidence="5">Whole animal</tissue>
    </source>
</reference>
<dbReference type="Pfam" id="PF01326">
    <property type="entry name" value="PPDK_N"/>
    <property type="match status" value="1"/>
</dbReference>
<gene>
    <name evidence="5" type="ORF">QR680_005622</name>
</gene>
<sequence length="1254" mass="141169">MDDRSIFHALRRRFLALLLSLLRRVLGKPDDFSVGIHELWRGARPSRHHEALEQLDPSASFVFEGSDADGRFFFVDLRLDGDFASAFVVFRVDGNIFVSEESRSRVRRSRSAIRIGILHLECRHPLRMWRLQVRGTMKSPTSKEERFVKLSGWWGPTGVPCHSFADLDPTHSAEGLDRVTLLEAAEAYRRALSIKDFVHFGEFRCHFEEREFFLRGVRIRQFPGAGDADLRNLFSCYFENGDRVFFHHSEHLDPGFCLEGGHFFGADLLTHRLRTFDADVLFDDDIEDGISFSSGPHGKRVFRVSKGDHLRFFYERADGTRVTVRRMLLEHEAKGSRGFGLIINELAPTEKRSRALGDEEEVLKDHQATAEARKKTVVALGDRDCEDPSSAGGKGANLAKLTRIGEHFEVPKGCVVTIAAFEKHLKANRDLKEEIRKLDEKWVAKVKTRLIPYSFSQKGTSLDEAVGRISEEFDRTELQDDLRREISIRLASIFGDFDEVRFAVRSSAVGEDGAELSSAGQMETYLNVTGLHEIARSVVECWKSNFRREALSYRRQYGQVLNPPMAVVIQEMVDGGIAGVLFTNHPVSGDPDLMVLNVVKGIGEDLVAGRVTPTEIVLSKKLEVISMDHADTVAEEQAKKIGEVGLHLERRLGNPQDIEFVVKGDRLFTVQSRDITNLDLETRWELLHEFDTPLLSDQELITRANVGEVLPNAMTPLSITAALETYELGIRASMEVIEGGDRLRYPCFVATAMYRQKNFMNLTDMYLKGWKSVEKNPIFEFNLAGTRIFTEEMFLIGKQRYPAISDYRLLKQLLRGLKLMLFDSYRRLNNAKSRVANTPLAEIDMDVKELLDLAHTQRDILVETVADHTIESVFSSFTYHFVASLLRGSSEGELSPETLSDIATVYSASKNAVISADVPTSLENIAKQMIEEKLSEEFETIEDDSEALQWLQDRSEGRTAGMVAEFLESHGHRGFNELDIGGVTWGRNPAQLAQTLKAMLSNPSSHVKEAPGDVDSIIEKLNCTATGIKRRVLMFFIREAHRGVEFREAAKNLLVKATDNLRETLLLVGQKLHGQNMLPDPRLILFFTLREVAEYVETRSARIITRAHKREKLLSAQDAEDYSLMYIGRPSPKEKKVDLAAGTRLLGTPVCQGVVRGKARVARNLEEARDTQPGEILITKYTDIAWSPLFPLIRGLVTEIGGLLSHGSVVAREYGLPSLIAVKSATDFFRTGDEVLLDSRSGFVARAAKEEKCS</sequence>
<evidence type="ECO:0000256" key="2">
    <source>
        <dbReference type="SAM" id="SignalP"/>
    </source>
</evidence>
<dbReference type="Pfam" id="PF00391">
    <property type="entry name" value="PEP-utilizers"/>
    <property type="match status" value="1"/>
</dbReference>